<dbReference type="GO" id="GO:0008234">
    <property type="term" value="F:cysteine-type peptidase activity"/>
    <property type="evidence" value="ECO:0007669"/>
    <property type="project" value="UniProtKB-KW"/>
</dbReference>
<organism evidence="8 9">
    <name type="scientific">Romboutsia lituseburensis DSM 797</name>
    <dbReference type="NCBI Taxonomy" id="1121325"/>
    <lineage>
        <taxon>Bacteria</taxon>
        <taxon>Bacillati</taxon>
        <taxon>Bacillota</taxon>
        <taxon>Clostridia</taxon>
        <taxon>Peptostreptococcales</taxon>
        <taxon>Peptostreptococcaceae</taxon>
        <taxon>Romboutsia</taxon>
    </lineage>
</organism>
<feature type="domain" description="SH3b" evidence="6">
    <location>
        <begin position="48"/>
        <end position="110"/>
    </location>
</feature>
<dbReference type="InterPro" id="IPR003646">
    <property type="entry name" value="SH3-like_bac-type"/>
</dbReference>
<evidence type="ECO:0000259" key="7">
    <source>
        <dbReference type="PROSITE" id="PS51935"/>
    </source>
</evidence>
<keyword evidence="3 8" id="KW-0378">Hydrolase</keyword>
<keyword evidence="9" id="KW-1185">Reference proteome</keyword>
<evidence type="ECO:0000256" key="4">
    <source>
        <dbReference type="ARBA" id="ARBA00022807"/>
    </source>
</evidence>
<evidence type="ECO:0000313" key="9">
    <source>
        <dbReference type="Proteomes" id="UP000199068"/>
    </source>
</evidence>
<dbReference type="PROSITE" id="PS51781">
    <property type="entry name" value="SH3B"/>
    <property type="match status" value="4"/>
</dbReference>
<dbReference type="Proteomes" id="UP000199068">
    <property type="component" value="Unassembled WGS sequence"/>
</dbReference>
<keyword evidence="4" id="KW-0788">Thiol protease</keyword>
<dbReference type="SUPFAM" id="SSF54001">
    <property type="entry name" value="Cysteine proteinases"/>
    <property type="match status" value="1"/>
</dbReference>
<dbReference type="STRING" id="1121325.SAMN04515677_104191"/>
<dbReference type="PANTHER" id="PTHR34408:SF1">
    <property type="entry name" value="GLYCOSYL HYDROLASE FAMILY 19 DOMAIN-CONTAINING PROTEIN HI_1415"/>
    <property type="match status" value="1"/>
</dbReference>
<dbReference type="RefSeq" id="WP_092725535.1">
    <property type="nucleotide sequence ID" value="NZ_FNGW01000004.1"/>
</dbReference>
<dbReference type="GO" id="GO:0006508">
    <property type="term" value="P:proteolysis"/>
    <property type="evidence" value="ECO:0007669"/>
    <property type="project" value="UniProtKB-KW"/>
</dbReference>
<evidence type="ECO:0000256" key="2">
    <source>
        <dbReference type="ARBA" id="ARBA00022670"/>
    </source>
</evidence>
<sequence>MDKNKKQVAASLLATSIVVPMAVTISHADEENIQQVNINEDNTNQRSIDYRSITGNSVNFRKGPGTNYSSIGKLNKGYKVEYIGKSGSWINVKYNGQVGYVHGDYVSTSGNSNTTPPTDNSDNTVKSTKVVNGNSVNFRKGPSTSYSSIGKLNKGDKVGYISESNGWSKISYNGQIGYMSSQYLSNSDGNVNPPSGNTDESVKSTKVVNGNSVNFRKGPSTSYSSIGKLNKGYEVGYISESNGWSKIKYNGQIGYISSQYLSNKDESVNPPSGNTDESVKSTKVVNGNSVNFRKGPSTSYSSIGKLNKGYEVGYISESNGWSKIKYNGQIGYISSQYLSNKDDISSGGNNENIPSSEKADKVINFGKTLLGKPYVWGAEGPNSFDCSGFTQYVFKKSVGVSIPRVSRDQSKFGQSVSRSNLQKGDLIFFDTDGSNNGYVSHVGIYMGGNQFIHASSSGKKVIISNMSSYYNNAFVNARRVL</sequence>
<feature type="signal peptide" evidence="5">
    <location>
        <begin position="1"/>
        <end position="28"/>
    </location>
</feature>
<reference evidence="8 9" key="1">
    <citation type="submission" date="2016-10" db="EMBL/GenBank/DDBJ databases">
        <authorList>
            <person name="de Groot N.N."/>
        </authorList>
    </citation>
    <scope>NUCLEOTIDE SEQUENCE [LARGE SCALE GENOMIC DNA]</scope>
    <source>
        <strain evidence="8 9">DSM 797</strain>
    </source>
</reference>
<feature type="domain" description="NlpC/P60" evidence="7">
    <location>
        <begin position="356"/>
        <end position="481"/>
    </location>
</feature>
<dbReference type="InterPro" id="IPR000064">
    <property type="entry name" value="NLP_P60_dom"/>
</dbReference>
<keyword evidence="2" id="KW-0645">Protease</keyword>
<dbReference type="Gene3D" id="2.30.30.40">
    <property type="entry name" value="SH3 Domains"/>
    <property type="match status" value="4"/>
</dbReference>
<protein>
    <submittedName>
        <fullName evidence="8">Cell wall-associated hydrolase, NlpC family</fullName>
    </submittedName>
</protein>
<evidence type="ECO:0000256" key="1">
    <source>
        <dbReference type="ARBA" id="ARBA00007074"/>
    </source>
</evidence>
<dbReference type="InterPro" id="IPR052354">
    <property type="entry name" value="Cell_Wall_Dynamics_Protein"/>
</dbReference>
<evidence type="ECO:0000259" key="6">
    <source>
        <dbReference type="PROSITE" id="PS51781"/>
    </source>
</evidence>
<evidence type="ECO:0000256" key="3">
    <source>
        <dbReference type="ARBA" id="ARBA00022801"/>
    </source>
</evidence>
<dbReference type="Pfam" id="PF08239">
    <property type="entry name" value="SH3_3"/>
    <property type="match status" value="4"/>
</dbReference>
<accession>A0A1G9P312</accession>
<feature type="chain" id="PRO_5011638372" evidence="5">
    <location>
        <begin position="29"/>
        <end position="481"/>
    </location>
</feature>
<dbReference type="AlphaFoldDB" id="A0A1G9P312"/>
<dbReference type="PROSITE" id="PS51935">
    <property type="entry name" value="NLPC_P60"/>
    <property type="match status" value="1"/>
</dbReference>
<name>A0A1G9P312_9FIRM</name>
<dbReference type="PANTHER" id="PTHR34408">
    <property type="entry name" value="FAMILY PROTEIN, PUTATIVE-RELATED"/>
    <property type="match status" value="1"/>
</dbReference>
<comment type="similarity">
    <text evidence="1">Belongs to the peptidase C40 family.</text>
</comment>
<gene>
    <name evidence="8" type="ORF">SAMN04515677_104191</name>
</gene>
<dbReference type="InterPro" id="IPR038765">
    <property type="entry name" value="Papain-like_cys_pep_sf"/>
</dbReference>
<evidence type="ECO:0000313" key="8">
    <source>
        <dbReference type="EMBL" id="SDL93049.1"/>
    </source>
</evidence>
<feature type="domain" description="SH3b" evidence="6">
    <location>
        <begin position="126"/>
        <end position="188"/>
    </location>
</feature>
<feature type="domain" description="SH3b" evidence="6">
    <location>
        <begin position="203"/>
        <end position="265"/>
    </location>
</feature>
<dbReference type="SMART" id="SM00287">
    <property type="entry name" value="SH3b"/>
    <property type="match status" value="4"/>
</dbReference>
<dbReference type="EMBL" id="FNGW01000004">
    <property type="protein sequence ID" value="SDL93049.1"/>
    <property type="molecule type" value="Genomic_DNA"/>
</dbReference>
<evidence type="ECO:0000256" key="5">
    <source>
        <dbReference type="SAM" id="SignalP"/>
    </source>
</evidence>
<proteinExistence type="inferred from homology"/>
<dbReference type="Pfam" id="PF00877">
    <property type="entry name" value="NLPC_P60"/>
    <property type="match status" value="1"/>
</dbReference>
<feature type="domain" description="SH3b" evidence="6">
    <location>
        <begin position="280"/>
        <end position="342"/>
    </location>
</feature>
<dbReference type="Gene3D" id="3.90.1720.10">
    <property type="entry name" value="endopeptidase domain like (from Nostoc punctiforme)"/>
    <property type="match status" value="1"/>
</dbReference>
<keyword evidence="5" id="KW-0732">Signal</keyword>